<feature type="compositionally biased region" description="Basic and acidic residues" evidence="1">
    <location>
        <begin position="85"/>
        <end position="99"/>
    </location>
</feature>
<accession>A0A4C1WK41</accession>
<feature type="domain" description="PiggyBac transposable element-derived protein" evidence="2">
    <location>
        <begin position="2"/>
        <end position="76"/>
    </location>
</feature>
<gene>
    <name evidence="3" type="ORF">EVAR_25191_1</name>
</gene>
<dbReference type="STRING" id="151549.A0A4C1WK41"/>
<keyword evidence="4" id="KW-1185">Reference proteome</keyword>
<feature type="compositionally biased region" description="Basic and acidic residues" evidence="1">
    <location>
        <begin position="195"/>
        <end position="209"/>
    </location>
</feature>
<protein>
    <recommendedName>
        <fullName evidence="2">PiggyBac transposable element-derived protein domain-containing protein</fullName>
    </recommendedName>
</protein>
<evidence type="ECO:0000256" key="1">
    <source>
        <dbReference type="SAM" id="MobiDB-lite"/>
    </source>
</evidence>
<name>A0A4C1WK41_EUMVA</name>
<dbReference type="Proteomes" id="UP000299102">
    <property type="component" value="Unassembled WGS sequence"/>
</dbReference>
<feature type="region of interest" description="Disordered" evidence="1">
    <location>
        <begin position="147"/>
        <end position="209"/>
    </location>
</feature>
<comment type="caution">
    <text evidence="3">The sequence shown here is derived from an EMBL/GenBank/DDBJ whole genome shotgun (WGS) entry which is preliminary data.</text>
</comment>
<feature type="region of interest" description="Disordered" evidence="1">
    <location>
        <begin position="85"/>
        <end position="116"/>
    </location>
</feature>
<dbReference type="InterPro" id="IPR029526">
    <property type="entry name" value="PGBD"/>
</dbReference>
<feature type="compositionally biased region" description="Low complexity" evidence="1">
    <location>
        <begin position="103"/>
        <end position="116"/>
    </location>
</feature>
<organism evidence="3 4">
    <name type="scientific">Eumeta variegata</name>
    <name type="common">Bagworm moth</name>
    <name type="synonym">Eumeta japonica</name>
    <dbReference type="NCBI Taxonomy" id="151549"/>
    <lineage>
        <taxon>Eukaryota</taxon>
        <taxon>Metazoa</taxon>
        <taxon>Ecdysozoa</taxon>
        <taxon>Arthropoda</taxon>
        <taxon>Hexapoda</taxon>
        <taxon>Insecta</taxon>
        <taxon>Pterygota</taxon>
        <taxon>Neoptera</taxon>
        <taxon>Endopterygota</taxon>
        <taxon>Lepidoptera</taxon>
        <taxon>Glossata</taxon>
        <taxon>Ditrysia</taxon>
        <taxon>Tineoidea</taxon>
        <taxon>Psychidae</taxon>
        <taxon>Oiketicinae</taxon>
        <taxon>Eumeta</taxon>
    </lineage>
</organism>
<feature type="compositionally biased region" description="Basic and acidic residues" evidence="1">
    <location>
        <begin position="174"/>
        <end position="185"/>
    </location>
</feature>
<sequence>MRPMCDKIRRKCLQYVRPAKVCIDEKITSFEGHIAMRQHGKGKSNSVAIKKSVLTSTNGFLLDFLLYEEKDKEIKLNKVTMPEKLDIDGRASDPPEQSHAKHAAPSSPIAPTAPSQSCPVYGLHSFSTHVRSTSMVRTLLHIIEKEDPIPTEHRPMDDRESETGATTTWIRRSRTPDENTLEHEAIVSPPSRTCDLNRSRMTHERTTSE</sequence>
<feature type="compositionally biased region" description="Basic and acidic residues" evidence="1">
    <location>
        <begin position="147"/>
        <end position="162"/>
    </location>
</feature>
<dbReference type="OrthoDB" id="123207at2759"/>
<evidence type="ECO:0000313" key="3">
    <source>
        <dbReference type="EMBL" id="GBP50494.1"/>
    </source>
</evidence>
<dbReference type="EMBL" id="BGZK01000567">
    <property type="protein sequence ID" value="GBP50494.1"/>
    <property type="molecule type" value="Genomic_DNA"/>
</dbReference>
<dbReference type="AlphaFoldDB" id="A0A4C1WK41"/>
<reference evidence="3 4" key="1">
    <citation type="journal article" date="2019" name="Commun. Biol.">
        <title>The bagworm genome reveals a unique fibroin gene that provides high tensile strength.</title>
        <authorList>
            <person name="Kono N."/>
            <person name="Nakamura H."/>
            <person name="Ohtoshi R."/>
            <person name="Tomita M."/>
            <person name="Numata K."/>
            <person name="Arakawa K."/>
        </authorList>
    </citation>
    <scope>NUCLEOTIDE SEQUENCE [LARGE SCALE GENOMIC DNA]</scope>
</reference>
<evidence type="ECO:0000313" key="4">
    <source>
        <dbReference type="Proteomes" id="UP000299102"/>
    </source>
</evidence>
<evidence type="ECO:0000259" key="2">
    <source>
        <dbReference type="Pfam" id="PF13843"/>
    </source>
</evidence>
<proteinExistence type="predicted"/>
<dbReference type="Pfam" id="PF13843">
    <property type="entry name" value="DDE_Tnp_1_7"/>
    <property type="match status" value="1"/>
</dbReference>